<dbReference type="SMART" id="SM00938">
    <property type="entry name" value="P-II"/>
    <property type="match status" value="1"/>
</dbReference>
<evidence type="ECO:0000313" key="3">
    <source>
        <dbReference type="Proteomes" id="UP000217153"/>
    </source>
</evidence>
<dbReference type="EMBL" id="CP016768">
    <property type="protein sequence ID" value="ASY09504.1"/>
    <property type="molecule type" value="Genomic_DNA"/>
</dbReference>
<dbReference type="PROSITE" id="PS51343">
    <property type="entry name" value="PII_GLNB_DOM"/>
    <property type="match status" value="1"/>
</dbReference>
<dbReference type="GO" id="GO:0030234">
    <property type="term" value="F:enzyme regulator activity"/>
    <property type="evidence" value="ECO:0007669"/>
    <property type="project" value="InterPro"/>
</dbReference>
<keyword evidence="1" id="KW-0597">Phosphoprotein</keyword>
<dbReference type="RefSeq" id="WP_095680815.1">
    <property type="nucleotide sequence ID" value="NZ_CP016768.2"/>
</dbReference>
<dbReference type="GO" id="GO:0005829">
    <property type="term" value="C:cytosol"/>
    <property type="evidence" value="ECO:0007669"/>
    <property type="project" value="TreeGrafter"/>
</dbReference>
<dbReference type="GO" id="GO:0005524">
    <property type="term" value="F:ATP binding"/>
    <property type="evidence" value="ECO:0007669"/>
    <property type="project" value="TreeGrafter"/>
</dbReference>
<evidence type="ECO:0000313" key="2">
    <source>
        <dbReference type="EMBL" id="ASY09504.1"/>
    </source>
</evidence>
<dbReference type="PANTHER" id="PTHR30115:SF11">
    <property type="entry name" value="NITROGEN REGULATORY PROTEIN P-II HOMOLOG"/>
    <property type="match status" value="1"/>
</dbReference>
<dbReference type="PRINTS" id="PR00340">
    <property type="entry name" value="PIIGLNB"/>
</dbReference>
<dbReference type="KEGG" id="abam:B1s21122_04040"/>
<keyword evidence="3" id="KW-1185">Reference proteome</keyword>
<sequence>MKLITAIIKPQKLDAVKEALVSQGITGMTVSEAKGFGRQLGLTEVYRGTQYKVDLIPKIRLEVLVSTKTADKAIEIIVNAARTGSIGDGKVWATAVESVTRVRTGESGEEAI</sequence>
<dbReference type="Gene3D" id="3.30.70.120">
    <property type="match status" value="1"/>
</dbReference>
<dbReference type="PANTHER" id="PTHR30115">
    <property type="entry name" value="NITROGEN REGULATORY PROTEIN P-II"/>
    <property type="match status" value="1"/>
</dbReference>
<name>A0A249JY99_9ACTN</name>
<organism evidence="2 3">
    <name type="scientific">Candidatus Nanopelagicus limnae</name>
    <dbReference type="NCBI Taxonomy" id="1884634"/>
    <lineage>
        <taxon>Bacteria</taxon>
        <taxon>Bacillati</taxon>
        <taxon>Actinomycetota</taxon>
        <taxon>Actinomycetes</taxon>
        <taxon>Candidatus Nanopelagicales</taxon>
        <taxon>Candidatus Nanopelagicaceae</taxon>
        <taxon>Candidatus Nanopelagicus</taxon>
    </lineage>
</organism>
<gene>
    <name evidence="2" type="ORF">B1s21122_04040</name>
</gene>
<evidence type="ECO:0000256" key="1">
    <source>
        <dbReference type="PIRSR" id="PIRSR602187-50"/>
    </source>
</evidence>
<dbReference type="OrthoDB" id="9802729at2"/>
<feature type="modified residue" description="O-UMP-tyrosine" evidence="1">
    <location>
        <position position="51"/>
    </location>
</feature>
<accession>A0A249JY99</accession>
<protein>
    <submittedName>
        <fullName evidence="2">Nitrogen regulatory protein P-II 1</fullName>
    </submittedName>
</protein>
<reference evidence="3" key="1">
    <citation type="submission" date="2016-10" db="EMBL/GenBank/DDBJ databases">
        <title>High microdiversification within the ubiquitous acI lineage of Actinobacteria.</title>
        <authorList>
            <person name="Neuenschwander S.M."/>
            <person name="Salcher M."/>
            <person name="Ghai R."/>
            <person name="Pernthaler J."/>
        </authorList>
    </citation>
    <scope>NUCLEOTIDE SEQUENCE [LARGE SCALE GENOMIC DNA]</scope>
</reference>
<dbReference type="SUPFAM" id="SSF54913">
    <property type="entry name" value="GlnB-like"/>
    <property type="match status" value="1"/>
</dbReference>
<dbReference type="InterPro" id="IPR011322">
    <property type="entry name" value="N-reg_PII-like_a/b"/>
</dbReference>
<dbReference type="Proteomes" id="UP000217153">
    <property type="component" value="Chromosome"/>
</dbReference>
<dbReference type="InterPro" id="IPR002187">
    <property type="entry name" value="N-reg_PII"/>
</dbReference>
<dbReference type="Pfam" id="PF00543">
    <property type="entry name" value="P-II"/>
    <property type="match status" value="1"/>
</dbReference>
<dbReference type="InterPro" id="IPR015867">
    <property type="entry name" value="N-reg_PII/ATP_PRibTrfase_C"/>
</dbReference>
<dbReference type="AlphaFoldDB" id="A0A249JY99"/>
<proteinExistence type="predicted"/>
<dbReference type="GO" id="GO:0006808">
    <property type="term" value="P:regulation of nitrogen utilization"/>
    <property type="evidence" value="ECO:0007669"/>
    <property type="project" value="InterPro"/>
</dbReference>